<dbReference type="AlphaFoldDB" id="A0A2W2ARE2"/>
<protein>
    <submittedName>
        <fullName evidence="1">Uncharacterized protein</fullName>
    </submittedName>
</protein>
<dbReference type="RefSeq" id="WP_204508439.1">
    <property type="nucleotide sequence ID" value="NZ_QKVK01000021.1"/>
</dbReference>
<feature type="non-terminal residue" evidence="1">
    <location>
        <position position="1"/>
    </location>
</feature>
<gene>
    <name evidence="1" type="ORF">DK847_20335</name>
</gene>
<evidence type="ECO:0000313" key="1">
    <source>
        <dbReference type="EMBL" id="PZF75040.1"/>
    </source>
</evidence>
<organism evidence="1 2">
    <name type="scientific">Aestuariivirga litoralis</name>
    <dbReference type="NCBI Taxonomy" id="2650924"/>
    <lineage>
        <taxon>Bacteria</taxon>
        <taxon>Pseudomonadati</taxon>
        <taxon>Pseudomonadota</taxon>
        <taxon>Alphaproteobacteria</taxon>
        <taxon>Hyphomicrobiales</taxon>
        <taxon>Aestuariivirgaceae</taxon>
        <taxon>Aestuariivirga</taxon>
    </lineage>
</organism>
<dbReference type="EMBL" id="QKVK01000021">
    <property type="protein sequence ID" value="PZF75040.1"/>
    <property type="molecule type" value="Genomic_DNA"/>
</dbReference>
<dbReference type="Proteomes" id="UP000248795">
    <property type="component" value="Unassembled WGS sequence"/>
</dbReference>
<proteinExistence type="predicted"/>
<reference evidence="2" key="1">
    <citation type="submission" date="2018-06" db="EMBL/GenBank/DDBJ databases">
        <title>Aestuariibacter litoralis strain KCTC 52945T.</title>
        <authorList>
            <person name="Li X."/>
            <person name="Salam N."/>
            <person name="Li J.-L."/>
            <person name="Chen Y.-M."/>
            <person name="Yang Z.-W."/>
            <person name="Zhang L.-Y."/>
            <person name="Han M.-X."/>
            <person name="Xiao M."/>
            <person name="Li W.-J."/>
        </authorList>
    </citation>
    <scope>NUCLEOTIDE SEQUENCE [LARGE SCALE GENOMIC DNA]</scope>
    <source>
        <strain evidence="2">KCTC 52945</strain>
    </source>
</reference>
<evidence type="ECO:0000313" key="2">
    <source>
        <dbReference type="Proteomes" id="UP000248795"/>
    </source>
</evidence>
<name>A0A2W2ARE2_9HYPH</name>
<comment type="caution">
    <text evidence="1">The sequence shown here is derived from an EMBL/GenBank/DDBJ whole genome shotgun (WGS) entry which is preliminary data.</text>
</comment>
<accession>A0A2W2ARE2</accession>
<keyword evidence="2" id="KW-1185">Reference proteome</keyword>
<sequence length="104" mass="10700">TPDVGVEPGGDDGLRIGLAEQHFRISTQVGVPCPDEALARALAIRPIVEAGRRAKGGDRDRAVLAVIGDVAAGNGARTVRVIGERVAIGVIADGRIQVPKGLMT</sequence>